<accession>A0A2T4DD34</accession>
<dbReference type="EMBL" id="PYVU01000314">
    <property type="protein sequence ID" value="PTB91744.1"/>
    <property type="molecule type" value="Genomic_DNA"/>
</dbReference>
<protein>
    <submittedName>
        <fullName evidence="1">Uncharacterized protein</fullName>
    </submittedName>
</protein>
<sequence>MVKSNFSGQSNDFTRFSLDLKKNKHITMITKQYNPSQLEVEIAQAIMELAPQIEAKLNSCKISAIEDRIKEDNPMLKIKLVDSD</sequence>
<evidence type="ECO:0000313" key="2">
    <source>
        <dbReference type="Proteomes" id="UP000240608"/>
    </source>
</evidence>
<reference evidence="1 2" key="1">
    <citation type="submission" date="2018-03" db="EMBL/GenBank/DDBJ databases">
        <title>Cross-interface Injection: A General Nanoliter Liquid Handling Method Applied to Single Cells Genome Amplification Automated Nanoliter Liquid Handling Applied to Single Cell Multiple Displacement Amplification.</title>
        <authorList>
            <person name="Yun J."/>
            <person name="Xu P."/>
            <person name="Xu J."/>
            <person name="Dai X."/>
            <person name="Wang Y."/>
            <person name="Zheng X."/>
            <person name="Cao C."/>
            <person name="Yi Q."/>
            <person name="Zhu Y."/>
            <person name="Wang L."/>
            <person name="Dong Z."/>
            <person name="Huang Y."/>
            <person name="Huang L."/>
            <person name="Du W."/>
        </authorList>
    </citation>
    <scope>NUCLEOTIDE SEQUENCE [LARGE SCALE GENOMIC DNA]</scope>
    <source>
        <strain evidence="1 2">Z-D1-2</strain>
    </source>
</reference>
<dbReference type="AlphaFoldDB" id="A0A2T4DD34"/>
<evidence type="ECO:0000313" key="1">
    <source>
        <dbReference type="EMBL" id="PTB91744.1"/>
    </source>
</evidence>
<name>A0A2T4DD34_9BACT</name>
<dbReference type="Proteomes" id="UP000240608">
    <property type="component" value="Unassembled WGS sequence"/>
</dbReference>
<comment type="caution">
    <text evidence="1">The sequence shown here is derived from an EMBL/GenBank/DDBJ whole genome shotgun (WGS) entry which is preliminary data.</text>
</comment>
<feature type="non-terminal residue" evidence="1">
    <location>
        <position position="84"/>
    </location>
</feature>
<organism evidence="1 2">
    <name type="scientific">Marivirga lumbricoides</name>
    <dbReference type="NCBI Taxonomy" id="1046115"/>
    <lineage>
        <taxon>Bacteria</taxon>
        <taxon>Pseudomonadati</taxon>
        <taxon>Bacteroidota</taxon>
        <taxon>Cytophagia</taxon>
        <taxon>Cytophagales</taxon>
        <taxon>Marivirgaceae</taxon>
        <taxon>Marivirga</taxon>
    </lineage>
</organism>
<gene>
    <name evidence="1" type="ORF">C9994_15035</name>
</gene>
<proteinExistence type="predicted"/>